<evidence type="ECO:0000313" key="3">
    <source>
        <dbReference type="Proteomes" id="UP000838763"/>
    </source>
</evidence>
<gene>
    <name evidence="2" type="ORF">PPNO1_LOCUS1148</name>
</gene>
<sequence>MHDHESVVSESKNSLSENTWKSSHPATRAPSVRLSRANSEISLFAPVRRRSIIRTPGVATRAETASEASRRTSLRGRHETAASARQSRRNSIERSPTRIQSVPSKLTDLNGQRAVTPSETDYQQLGAMKFGSLRITNGAPSPSSDKRRRKRGSGGQVFVLHNDSNSSLESTPKQNAAVHLKIAEPRPIVSALSPITATFLKLEAGAESQSSTHARTDAGSFANFLPGINFGSFTLSEPRPVSPLQLQTTSKHTAMEDDLLKMTARVHQHPSSARDKTLMFKPVGAQHARARM</sequence>
<comment type="caution">
    <text evidence="2">The sequence shown here is derived from an EMBL/GenBank/DDBJ whole genome shotgun (WGS) entry which is preliminary data.</text>
</comment>
<dbReference type="Proteomes" id="UP000838763">
    <property type="component" value="Unassembled WGS sequence"/>
</dbReference>
<evidence type="ECO:0000256" key="1">
    <source>
        <dbReference type="SAM" id="MobiDB-lite"/>
    </source>
</evidence>
<evidence type="ECO:0000313" key="2">
    <source>
        <dbReference type="EMBL" id="CAI4211353.1"/>
    </source>
</evidence>
<feature type="compositionally biased region" description="Polar residues" evidence="1">
    <location>
        <begin position="8"/>
        <end position="25"/>
    </location>
</feature>
<name>A0A9P1GWS6_9PEZI</name>
<dbReference type="EMBL" id="CALLCH030000001">
    <property type="protein sequence ID" value="CAI4211353.1"/>
    <property type="molecule type" value="Genomic_DNA"/>
</dbReference>
<dbReference type="OrthoDB" id="5341904at2759"/>
<accession>A0A9P1GWS6</accession>
<feature type="region of interest" description="Disordered" evidence="1">
    <location>
        <begin position="1"/>
        <end position="40"/>
    </location>
</feature>
<keyword evidence="3" id="KW-1185">Reference proteome</keyword>
<protein>
    <submittedName>
        <fullName evidence="2">Uncharacterized protein</fullName>
    </submittedName>
</protein>
<feature type="region of interest" description="Disordered" evidence="1">
    <location>
        <begin position="129"/>
        <end position="153"/>
    </location>
</feature>
<reference evidence="2" key="1">
    <citation type="submission" date="2022-11" db="EMBL/GenBank/DDBJ databases">
        <authorList>
            <person name="Scott C."/>
            <person name="Bruce N."/>
        </authorList>
    </citation>
    <scope>NUCLEOTIDE SEQUENCE</scope>
</reference>
<dbReference type="AlphaFoldDB" id="A0A9P1GWS6"/>
<organism evidence="2 3">
    <name type="scientific">Parascedosporium putredinis</name>
    <dbReference type="NCBI Taxonomy" id="1442378"/>
    <lineage>
        <taxon>Eukaryota</taxon>
        <taxon>Fungi</taxon>
        <taxon>Dikarya</taxon>
        <taxon>Ascomycota</taxon>
        <taxon>Pezizomycotina</taxon>
        <taxon>Sordariomycetes</taxon>
        <taxon>Hypocreomycetidae</taxon>
        <taxon>Microascales</taxon>
        <taxon>Microascaceae</taxon>
        <taxon>Parascedosporium</taxon>
    </lineage>
</organism>
<proteinExistence type="predicted"/>
<feature type="region of interest" description="Disordered" evidence="1">
    <location>
        <begin position="55"/>
        <end position="103"/>
    </location>
</feature>